<evidence type="ECO:0000313" key="3">
    <source>
        <dbReference type="Proteomes" id="UP000266292"/>
    </source>
</evidence>
<protein>
    <submittedName>
        <fullName evidence="2">Uncharacterized protein</fullName>
    </submittedName>
</protein>
<dbReference type="STRING" id="709015.GCA_000472485_04329"/>
<evidence type="ECO:0000313" key="2">
    <source>
        <dbReference type="EMBL" id="ARS34084.1"/>
    </source>
</evidence>
<proteinExistence type="predicted"/>
<gene>
    <name evidence="2" type="ORF">CA264_00750</name>
</gene>
<organism evidence="2 3">
    <name type="scientific">Pontibacter actiniarum</name>
    <dbReference type="NCBI Taxonomy" id="323450"/>
    <lineage>
        <taxon>Bacteria</taxon>
        <taxon>Pseudomonadati</taxon>
        <taxon>Bacteroidota</taxon>
        <taxon>Cytophagia</taxon>
        <taxon>Cytophagales</taxon>
        <taxon>Hymenobacteraceae</taxon>
        <taxon>Pontibacter</taxon>
    </lineage>
</organism>
<dbReference type="Proteomes" id="UP000266292">
    <property type="component" value="Chromosome"/>
</dbReference>
<sequence>MLLLQYLHKRYMALAKSNIEQIIVSFLAVIFLIVSISCVSFEKKLVDTHGKKAATAYKLDLDPSDKDGKDLAFTFLAAISIFLLAFPKQACRAVFSEVYLLRVIRKLYILFHSIKAHLRATL</sequence>
<keyword evidence="1" id="KW-1133">Transmembrane helix</keyword>
<evidence type="ECO:0000256" key="1">
    <source>
        <dbReference type="SAM" id="Phobius"/>
    </source>
</evidence>
<feature type="transmembrane region" description="Helical" evidence="1">
    <location>
        <begin position="21"/>
        <end position="42"/>
    </location>
</feature>
<keyword evidence="3" id="KW-1185">Reference proteome</keyword>
<dbReference type="KEGG" id="pact:CA264_00750"/>
<feature type="transmembrane region" description="Helical" evidence="1">
    <location>
        <begin position="71"/>
        <end position="87"/>
    </location>
</feature>
<keyword evidence="1" id="KW-0472">Membrane</keyword>
<keyword evidence="1" id="KW-0812">Transmembrane</keyword>
<dbReference type="AlphaFoldDB" id="A0A1X9YMK1"/>
<dbReference type="EMBL" id="CP021235">
    <property type="protein sequence ID" value="ARS34084.1"/>
    <property type="molecule type" value="Genomic_DNA"/>
</dbReference>
<name>A0A1X9YMK1_9BACT</name>
<reference evidence="3" key="1">
    <citation type="submission" date="2017-05" db="EMBL/GenBank/DDBJ databases">
        <authorList>
            <person name="Ray J."/>
            <person name="Price M."/>
            <person name="Deutschbauer A."/>
        </authorList>
    </citation>
    <scope>NUCLEOTIDE SEQUENCE [LARGE SCALE GENOMIC DNA]</scope>
    <source>
        <strain evidence="3">DSM 19842</strain>
    </source>
</reference>
<accession>A0A1X9YMK1</accession>